<evidence type="ECO:0000256" key="5">
    <source>
        <dbReference type="ARBA" id="ARBA00022801"/>
    </source>
</evidence>
<dbReference type="GO" id="GO:0046872">
    <property type="term" value="F:metal ion binding"/>
    <property type="evidence" value="ECO:0007669"/>
    <property type="project" value="UniProtKB-KW"/>
</dbReference>
<dbReference type="InterPro" id="IPR000642">
    <property type="entry name" value="Peptidase_M41"/>
</dbReference>
<dbReference type="AlphaFoldDB" id="F7NEF8"/>
<dbReference type="Pfam" id="PF00004">
    <property type="entry name" value="AAA"/>
    <property type="match status" value="1"/>
</dbReference>
<feature type="transmembrane region" description="Helical" evidence="8">
    <location>
        <begin position="22"/>
        <end position="41"/>
    </location>
</feature>
<proteinExistence type="inferred from homology"/>
<dbReference type="GO" id="GO:0005886">
    <property type="term" value="C:plasma membrane"/>
    <property type="evidence" value="ECO:0007669"/>
    <property type="project" value="TreeGrafter"/>
</dbReference>
<accession>F7NEF8</accession>
<dbReference type="InterPro" id="IPR003593">
    <property type="entry name" value="AAA+_ATPase"/>
</dbReference>
<keyword evidence="6" id="KW-0862">Zinc</keyword>
<keyword evidence="7" id="KW-0482">Metalloprotease</keyword>
<evidence type="ECO:0000256" key="8">
    <source>
        <dbReference type="SAM" id="Phobius"/>
    </source>
</evidence>
<dbReference type="GO" id="GO:0004176">
    <property type="term" value="F:ATP-dependent peptidase activity"/>
    <property type="evidence" value="ECO:0007669"/>
    <property type="project" value="InterPro"/>
</dbReference>
<dbReference type="Gene3D" id="3.40.50.300">
    <property type="entry name" value="P-loop containing nucleotide triphosphate hydrolases"/>
    <property type="match status" value="1"/>
</dbReference>
<comment type="cofactor">
    <cofactor evidence="1">
        <name>Zn(2+)</name>
        <dbReference type="ChEBI" id="CHEBI:29105"/>
    </cofactor>
</comment>
<dbReference type="GO" id="GO:0016887">
    <property type="term" value="F:ATP hydrolysis activity"/>
    <property type="evidence" value="ECO:0007669"/>
    <property type="project" value="InterPro"/>
</dbReference>
<keyword evidence="8" id="KW-0472">Membrane</keyword>
<dbReference type="PANTHER" id="PTHR23076:SF97">
    <property type="entry name" value="ATP-DEPENDENT ZINC METALLOPROTEASE YME1L1"/>
    <property type="match status" value="1"/>
</dbReference>
<evidence type="ECO:0000256" key="6">
    <source>
        <dbReference type="ARBA" id="ARBA00022833"/>
    </source>
</evidence>
<keyword evidence="5" id="KW-0378">Hydrolase</keyword>
<dbReference type="SMART" id="SM00382">
    <property type="entry name" value="AAA"/>
    <property type="match status" value="1"/>
</dbReference>
<evidence type="ECO:0000259" key="9">
    <source>
        <dbReference type="SMART" id="SM00382"/>
    </source>
</evidence>
<dbReference type="Gene3D" id="1.20.58.760">
    <property type="entry name" value="Peptidase M41"/>
    <property type="match status" value="1"/>
</dbReference>
<dbReference type="PANTHER" id="PTHR23076">
    <property type="entry name" value="METALLOPROTEASE M41 FTSH"/>
    <property type="match status" value="1"/>
</dbReference>
<dbReference type="FunFam" id="1.10.8.60:FF:000001">
    <property type="entry name" value="ATP-dependent zinc metalloprotease FtsH"/>
    <property type="match status" value="1"/>
</dbReference>
<comment type="similarity">
    <text evidence="2">In the C-terminal section; belongs to the peptidase M41 family.</text>
</comment>
<gene>
    <name evidence="10" type="ORF">ALO_02106</name>
</gene>
<dbReference type="Pfam" id="PF01434">
    <property type="entry name" value="Peptidase_M41"/>
    <property type="match status" value="1"/>
</dbReference>
<dbReference type="GO" id="GO:0004222">
    <property type="term" value="F:metalloendopeptidase activity"/>
    <property type="evidence" value="ECO:0007669"/>
    <property type="project" value="InterPro"/>
</dbReference>
<evidence type="ECO:0000256" key="2">
    <source>
        <dbReference type="ARBA" id="ARBA00010044"/>
    </source>
</evidence>
<evidence type="ECO:0000256" key="7">
    <source>
        <dbReference type="ARBA" id="ARBA00023049"/>
    </source>
</evidence>
<dbReference type="EMBL" id="AFGF01000017">
    <property type="protein sequence ID" value="EGO65369.1"/>
    <property type="molecule type" value="Genomic_DNA"/>
</dbReference>
<dbReference type="eggNOG" id="COG0465">
    <property type="taxonomic scope" value="Bacteria"/>
</dbReference>
<keyword evidence="3" id="KW-0645">Protease</keyword>
<dbReference type="InterPro" id="IPR037219">
    <property type="entry name" value="Peptidase_M41-like"/>
</dbReference>
<reference evidence="10 11" key="1">
    <citation type="journal article" date="2011" name="EMBO J.">
        <title>Structural diversity of bacterial flagellar motors.</title>
        <authorList>
            <person name="Chen S."/>
            <person name="Beeby M."/>
            <person name="Murphy G.E."/>
            <person name="Leadbetter J.R."/>
            <person name="Hendrixson D.R."/>
            <person name="Briegel A."/>
            <person name="Li Z."/>
            <person name="Shi J."/>
            <person name="Tocheva E.I."/>
            <person name="Muller A."/>
            <person name="Dobro M.J."/>
            <person name="Jensen G.J."/>
        </authorList>
    </citation>
    <scope>NUCLEOTIDE SEQUENCE [LARGE SCALE GENOMIC DNA]</scope>
    <source>
        <strain evidence="10 11">DSM 6540</strain>
    </source>
</reference>
<evidence type="ECO:0000313" key="11">
    <source>
        <dbReference type="Proteomes" id="UP000003240"/>
    </source>
</evidence>
<dbReference type="OrthoDB" id="9809379at2"/>
<feature type="domain" description="AAA+ ATPase" evidence="9">
    <location>
        <begin position="99"/>
        <end position="244"/>
    </location>
</feature>
<keyword evidence="4" id="KW-0479">Metal-binding</keyword>
<evidence type="ECO:0000313" key="10">
    <source>
        <dbReference type="EMBL" id="EGO65369.1"/>
    </source>
</evidence>
<keyword evidence="8" id="KW-0812">Transmembrane</keyword>
<dbReference type="STRING" id="1009370.ALO_02106"/>
<evidence type="ECO:0000256" key="4">
    <source>
        <dbReference type="ARBA" id="ARBA00022723"/>
    </source>
</evidence>
<keyword evidence="8" id="KW-1133">Transmembrane helix</keyword>
<name>F7NEF8_9FIRM</name>
<dbReference type="InterPro" id="IPR003959">
    <property type="entry name" value="ATPase_AAA_core"/>
</dbReference>
<dbReference type="GO" id="GO:0005524">
    <property type="term" value="F:ATP binding"/>
    <property type="evidence" value="ECO:0007669"/>
    <property type="project" value="InterPro"/>
</dbReference>
<dbReference type="SUPFAM" id="SSF52540">
    <property type="entry name" value="P-loop containing nucleoside triphosphate hydrolases"/>
    <property type="match status" value="1"/>
</dbReference>
<organism evidence="10 11">
    <name type="scientific">Acetonema longum DSM 6540</name>
    <dbReference type="NCBI Taxonomy" id="1009370"/>
    <lineage>
        <taxon>Bacteria</taxon>
        <taxon>Bacillati</taxon>
        <taxon>Bacillota</taxon>
        <taxon>Negativicutes</taxon>
        <taxon>Acetonemataceae</taxon>
        <taxon>Acetonema</taxon>
    </lineage>
</organism>
<dbReference type="Gene3D" id="1.10.8.60">
    <property type="match status" value="1"/>
</dbReference>
<dbReference type="Proteomes" id="UP000003240">
    <property type="component" value="Unassembled WGS sequence"/>
</dbReference>
<dbReference type="FunFam" id="3.40.50.300:FF:002568">
    <property type="entry name" value="Cell division protein (FtsH)"/>
    <property type="match status" value="1"/>
</dbReference>
<dbReference type="SUPFAM" id="SSF140990">
    <property type="entry name" value="FtsH protease domain-like"/>
    <property type="match status" value="1"/>
</dbReference>
<dbReference type="InterPro" id="IPR027417">
    <property type="entry name" value="P-loop_NTPase"/>
</dbReference>
<sequence length="493" mass="53428">MHRMEIIVGTGVGILAYLQWKGFNILPVLFLLGIVAALFYVGNQHAVGRSFAAMDSRKARQSLIRFEDIGGQDVAKNELCEALEFIKNAAQVREMGIRPLKGVLLTGPPGTGKTLLAKAAAQFTNSSFLAASGSEFVEMYVGVGAQRIRKLFSQARDTARRNKLKSAVIFIDEIDVLGGKRGQSGNNQEHDQTLNELLVQMDGLSLEDEICCLVIAATNRPEALDQALLRPGRFDRQVRVDLPDKKGRLHILHLHTRNKPLAEAVDLEEIAADTFGFSGAHLENVANEAAILALRDGAGQIEMRHLRSAVEKVILGEKLDRTPVAEEKQRVAVHEAGHALVSELTRPGSVATVNVAARNNALGYVRQTQESDIYLYTKDQLLDRIAVALAGAAAEELMLGSRSTGAANDFKQATDVARQIVFAGLSELGVVSADDLPRDLLHQTVRSIIQNAGDKVNALLAGNSDALQRIVGVLQEQDSISGAELRAMMQKIA</sequence>
<dbReference type="GO" id="GO:0006508">
    <property type="term" value="P:proteolysis"/>
    <property type="evidence" value="ECO:0007669"/>
    <property type="project" value="UniProtKB-KW"/>
</dbReference>
<comment type="caution">
    <text evidence="10">The sequence shown here is derived from an EMBL/GenBank/DDBJ whole genome shotgun (WGS) entry which is preliminary data.</text>
</comment>
<protein>
    <submittedName>
        <fullName evidence="10">Vesicle-fusing ATPase</fullName>
    </submittedName>
</protein>
<evidence type="ECO:0000256" key="1">
    <source>
        <dbReference type="ARBA" id="ARBA00001947"/>
    </source>
</evidence>
<evidence type="ECO:0000256" key="3">
    <source>
        <dbReference type="ARBA" id="ARBA00022670"/>
    </source>
</evidence>
<dbReference type="Pfam" id="PF17862">
    <property type="entry name" value="AAA_lid_3"/>
    <property type="match status" value="1"/>
</dbReference>
<keyword evidence="11" id="KW-1185">Reference proteome</keyword>
<dbReference type="InterPro" id="IPR041569">
    <property type="entry name" value="AAA_lid_3"/>
</dbReference>
<dbReference type="GO" id="GO:0030163">
    <property type="term" value="P:protein catabolic process"/>
    <property type="evidence" value="ECO:0007669"/>
    <property type="project" value="TreeGrafter"/>
</dbReference>